<protein>
    <submittedName>
        <fullName evidence="3">Putative membrane protein</fullName>
    </submittedName>
</protein>
<reference evidence="3 4" key="1">
    <citation type="submission" date="2013-11" db="EMBL/GenBank/DDBJ databases">
        <title>Complete genome sequence of Clostridum sp. M2/40.</title>
        <authorList>
            <person name="Wibberg D."/>
            <person name="Puehler A."/>
            <person name="Schlueter A."/>
        </authorList>
    </citation>
    <scope>NUCLEOTIDE SEQUENCE [LARGE SCALE GENOMIC DNA]</scope>
    <source>
        <strain evidence="4">M2/40</strain>
    </source>
</reference>
<dbReference type="AlphaFoldDB" id="W6RST3"/>
<evidence type="ECO:0000313" key="3">
    <source>
        <dbReference type="EMBL" id="CDM67303.1"/>
    </source>
</evidence>
<evidence type="ECO:0000256" key="2">
    <source>
        <dbReference type="SAM" id="Phobius"/>
    </source>
</evidence>
<dbReference type="KEGG" id="clt:CM240_0124"/>
<keyword evidence="2" id="KW-1133">Transmembrane helix</keyword>
<dbReference type="PATRIC" id="fig|1216932.3.peg.110"/>
<dbReference type="RefSeq" id="WP_044035778.1">
    <property type="nucleotide sequence ID" value="NZ_HG917868.1"/>
</dbReference>
<organism evidence="3 4">
    <name type="scientific">Clostridium bornimense</name>
    <dbReference type="NCBI Taxonomy" id="1216932"/>
    <lineage>
        <taxon>Bacteria</taxon>
        <taxon>Bacillati</taxon>
        <taxon>Bacillota</taxon>
        <taxon>Clostridia</taxon>
        <taxon>Eubacteriales</taxon>
        <taxon>Clostridiaceae</taxon>
        <taxon>Clostridium</taxon>
    </lineage>
</organism>
<feature type="transmembrane region" description="Helical" evidence="2">
    <location>
        <begin position="80"/>
        <end position="96"/>
    </location>
</feature>
<sequence>MIKSKRLMVVVFAVLTILSICDYVEINEKSIFGLAIGALIISISTCFELPEDVEKMRYEQCKNTKFGKVLANKNRVIQEVLYYVGFIVMFIILFVKPDTVIDAAIKNFNIATIILLAITINFLSMCIADINTRRIRRYYTGEKAQEDKRKAKEKEARLKEKEEKKNKKIEERERKQEEKRRKKIDKINQKPLDGE</sequence>
<evidence type="ECO:0000313" key="4">
    <source>
        <dbReference type="Proteomes" id="UP000019426"/>
    </source>
</evidence>
<dbReference type="HOGENOM" id="CLU_1394200_0_0_9"/>
<feature type="transmembrane region" description="Helical" evidence="2">
    <location>
        <begin position="31"/>
        <end position="49"/>
    </location>
</feature>
<proteinExistence type="predicted"/>
<feature type="region of interest" description="Disordered" evidence="1">
    <location>
        <begin position="143"/>
        <end position="195"/>
    </location>
</feature>
<name>W6RST3_9CLOT</name>
<evidence type="ECO:0000256" key="1">
    <source>
        <dbReference type="SAM" id="MobiDB-lite"/>
    </source>
</evidence>
<keyword evidence="4" id="KW-1185">Reference proteome</keyword>
<dbReference type="EMBL" id="HG917868">
    <property type="protein sequence ID" value="CDM67303.1"/>
    <property type="molecule type" value="Genomic_DNA"/>
</dbReference>
<accession>W6RST3</accession>
<feature type="transmembrane region" description="Helical" evidence="2">
    <location>
        <begin position="108"/>
        <end position="128"/>
    </location>
</feature>
<keyword evidence="2" id="KW-0472">Membrane</keyword>
<gene>
    <name evidence="3" type="ORF">CM240_0124</name>
</gene>
<dbReference type="Proteomes" id="UP000019426">
    <property type="component" value="Chromosome M2/40_rep1"/>
</dbReference>
<keyword evidence="2" id="KW-0812">Transmembrane</keyword>